<dbReference type="CDD" id="cd03341">
    <property type="entry name" value="TCP1_theta"/>
    <property type="match status" value="1"/>
</dbReference>
<evidence type="ECO:0000313" key="9">
    <source>
        <dbReference type="EMBL" id="KDQ12011.1"/>
    </source>
</evidence>
<dbReference type="AlphaFoldDB" id="A0A067MKB8"/>
<accession>A0A067MKB8</accession>
<dbReference type="InterPro" id="IPR012721">
    <property type="entry name" value="Chap_CCT_theta"/>
</dbReference>
<dbReference type="GO" id="GO:0005832">
    <property type="term" value="C:chaperonin-containing T-complex"/>
    <property type="evidence" value="ECO:0007669"/>
    <property type="project" value="UniProtKB-ARBA"/>
</dbReference>
<dbReference type="InterPro" id="IPR027410">
    <property type="entry name" value="TCP-1-like_intermed_sf"/>
</dbReference>
<proteinExistence type="inferred from homology"/>
<dbReference type="EMBL" id="KL198053">
    <property type="protein sequence ID" value="KDQ12011.1"/>
    <property type="molecule type" value="Genomic_DNA"/>
</dbReference>
<protein>
    <recommendedName>
        <fullName evidence="7">CCT-theta</fullName>
    </recommendedName>
</protein>
<reference evidence="10" key="1">
    <citation type="journal article" date="2014" name="Proc. Natl. Acad. Sci. U.S.A.">
        <title>Extensive sampling of basidiomycete genomes demonstrates inadequacy of the white-rot/brown-rot paradigm for wood decay fungi.</title>
        <authorList>
            <person name="Riley R."/>
            <person name="Salamov A.A."/>
            <person name="Brown D.W."/>
            <person name="Nagy L.G."/>
            <person name="Floudas D."/>
            <person name="Held B.W."/>
            <person name="Levasseur A."/>
            <person name="Lombard V."/>
            <person name="Morin E."/>
            <person name="Otillar R."/>
            <person name="Lindquist E.A."/>
            <person name="Sun H."/>
            <person name="LaButti K.M."/>
            <person name="Schmutz J."/>
            <person name="Jabbour D."/>
            <person name="Luo H."/>
            <person name="Baker S.E."/>
            <person name="Pisabarro A.G."/>
            <person name="Walton J.D."/>
            <person name="Blanchette R.A."/>
            <person name="Henrissat B."/>
            <person name="Martin F."/>
            <person name="Cullen D."/>
            <person name="Hibbett D.S."/>
            <person name="Grigoriev I.V."/>
        </authorList>
    </citation>
    <scope>NUCLEOTIDE SEQUENCE [LARGE SCALE GENOMIC DNA]</scope>
    <source>
        <strain evidence="10">FD-172 SS1</strain>
    </source>
</reference>
<dbReference type="GO" id="GO:0051082">
    <property type="term" value="F:unfolded protein binding"/>
    <property type="evidence" value="ECO:0007669"/>
    <property type="project" value="InterPro"/>
</dbReference>
<comment type="subcellular location">
    <subcellularLocation>
        <location evidence="1">Cytoplasm</location>
    </subcellularLocation>
</comment>
<dbReference type="InterPro" id="IPR017998">
    <property type="entry name" value="Chaperone_TCP-1"/>
</dbReference>
<keyword evidence="6 8" id="KW-0143">Chaperone</keyword>
<keyword evidence="4 8" id="KW-0547">Nucleotide-binding</keyword>
<sequence length="550" mass="59228">MSLKVPKSNNLQLFKDGYKMSSGIEDAVLRNIQAVSELSDLVRTSFGPNGRNKLIINHLGKMFVTSDAATIIREMEVVHPAAKILVMSSQAQESEMGDSTNLVLILAGELLKKAENLLVLGLHPSEVISGYELACEKALAELESLSVHKLSRPFSRESLILALKPAIASKQYGSEDALAALVAEAALNIMPSNPLNFNVDNVRVVKIMGGGLSQSKVVRGMVFGREPEGIIKKAQNAKVAVYTCGIDISQTETKGTVLLRNADEMLNFTKGEEKNMEKIFKEIADSGVKVIVAGSGVGELAMHYLDRLSIAVVKVLSKFDLRRLCRVIGATPLARLGPPTPEEAGSVDVMECVEIGGDRVTVFRQEADGTGEKSRTATIVLRGATQNVLDDMERAVDDGVNVIKALVKDERLVPGAGATELELARRVEAYGSSLKGLNQHAAKRYAMALEIVPITLAENAGLEVTEVLSRLYAKHEQANGKAWGVDIEKENDGTLDTVPHQIYDSLAAKTWAIRLATDAAVTVLRVDSIIVSKAAGGPKVPQQSGNWDED</sequence>
<dbReference type="FunCoup" id="A0A067MKB8">
    <property type="interactions" value="700"/>
</dbReference>
<comment type="similarity">
    <text evidence="2 8">Belongs to the TCP-1 chaperonin family.</text>
</comment>
<evidence type="ECO:0000256" key="6">
    <source>
        <dbReference type="ARBA" id="ARBA00023186"/>
    </source>
</evidence>
<dbReference type="Gene3D" id="1.10.560.10">
    <property type="entry name" value="GroEL-like equatorial domain"/>
    <property type="match status" value="1"/>
</dbReference>
<keyword evidence="5 8" id="KW-0067">ATP-binding</keyword>
<evidence type="ECO:0000256" key="2">
    <source>
        <dbReference type="ARBA" id="ARBA00008020"/>
    </source>
</evidence>
<dbReference type="PANTHER" id="PTHR11353">
    <property type="entry name" value="CHAPERONIN"/>
    <property type="match status" value="1"/>
</dbReference>
<dbReference type="Gene3D" id="3.30.260.10">
    <property type="entry name" value="TCP-1-like chaperonin intermediate domain"/>
    <property type="match status" value="1"/>
</dbReference>
<dbReference type="STRING" id="930990.A0A067MKB8"/>
<evidence type="ECO:0000256" key="4">
    <source>
        <dbReference type="ARBA" id="ARBA00022741"/>
    </source>
</evidence>
<dbReference type="InterPro" id="IPR027409">
    <property type="entry name" value="GroEL-like_apical_dom_sf"/>
</dbReference>
<evidence type="ECO:0000313" key="10">
    <source>
        <dbReference type="Proteomes" id="UP000027195"/>
    </source>
</evidence>
<keyword evidence="3" id="KW-0963">Cytoplasm</keyword>
<dbReference type="Gene3D" id="3.50.7.10">
    <property type="entry name" value="GroEL"/>
    <property type="match status" value="1"/>
</dbReference>
<name>A0A067MKB8_BOTB1</name>
<evidence type="ECO:0000256" key="3">
    <source>
        <dbReference type="ARBA" id="ARBA00022490"/>
    </source>
</evidence>
<dbReference type="HOGENOM" id="CLU_008891_4_2_1"/>
<gene>
    <name evidence="9" type="ORF">BOTBODRAFT_34869</name>
</gene>
<dbReference type="InParanoid" id="A0A067MKB8"/>
<dbReference type="SUPFAM" id="SSF52029">
    <property type="entry name" value="GroEL apical domain-like"/>
    <property type="match status" value="1"/>
</dbReference>
<dbReference type="InterPro" id="IPR027413">
    <property type="entry name" value="GROEL-like_equatorial_sf"/>
</dbReference>
<dbReference type="GO" id="GO:0140662">
    <property type="term" value="F:ATP-dependent protein folding chaperone"/>
    <property type="evidence" value="ECO:0007669"/>
    <property type="project" value="InterPro"/>
</dbReference>
<dbReference type="GO" id="GO:0016887">
    <property type="term" value="F:ATP hydrolysis activity"/>
    <property type="evidence" value="ECO:0007669"/>
    <property type="project" value="InterPro"/>
</dbReference>
<dbReference type="Pfam" id="PF00118">
    <property type="entry name" value="Cpn60_TCP1"/>
    <property type="match status" value="1"/>
</dbReference>
<evidence type="ECO:0000256" key="8">
    <source>
        <dbReference type="RuleBase" id="RU004187"/>
    </source>
</evidence>
<dbReference type="InterPro" id="IPR002194">
    <property type="entry name" value="Chaperonin_TCP-1_CS"/>
</dbReference>
<dbReference type="PROSITE" id="PS00750">
    <property type="entry name" value="TCP1_1"/>
    <property type="match status" value="1"/>
</dbReference>
<dbReference type="GO" id="GO:0005524">
    <property type="term" value="F:ATP binding"/>
    <property type="evidence" value="ECO:0007669"/>
    <property type="project" value="UniProtKB-KW"/>
</dbReference>
<dbReference type="PRINTS" id="PR00304">
    <property type="entry name" value="TCOMPLEXTCP1"/>
</dbReference>
<dbReference type="Proteomes" id="UP000027195">
    <property type="component" value="Unassembled WGS sequence"/>
</dbReference>
<evidence type="ECO:0000256" key="7">
    <source>
        <dbReference type="ARBA" id="ARBA00029602"/>
    </source>
</evidence>
<evidence type="ECO:0000256" key="5">
    <source>
        <dbReference type="ARBA" id="ARBA00022840"/>
    </source>
</evidence>
<dbReference type="SUPFAM" id="SSF54849">
    <property type="entry name" value="GroEL-intermediate domain like"/>
    <property type="match status" value="1"/>
</dbReference>
<evidence type="ECO:0000256" key="1">
    <source>
        <dbReference type="ARBA" id="ARBA00004496"/>
    </source>
</evidence>
<dbReference type="FunFam" id="3.50.7.10:FF:000008">
    <property type="entry name" value="T-complex protein 1 subunit theta"/>
    <property type="match status" value="1"/>
</dbReference>
<keyword evidence="10" id="KW-1185">Reference proteome</keyword>
<dbReference type="OrthoDB" id="1748577at2759"/>
<dbReference type="NCBIfam" id="TIGR02346">
    <property type="entry name" value="chap_CCT_theta"/>
    <property type="match status" value="1"/>
</dbReference>
<dbReference type="InterPro" id="IPR002423">
    <property type="entry name" value="Cpn60/GroEL/TCP-1"/>
</dbReference>
<dbReference type="SUPFAM" id="SSF48592">
    <property type="entry name" value="GroEL equatorial domain-like"/>
    <property type="match status" value="1"/>
</dbReference>
<organism evidence="9 10">
    <name type="scientific">Botryobasidium botryosum (strain FD-172 SS1)</name>
    <dbReference type="NCBI Taxonomy" id="930990"/>
    <lineage>
        <taxon>Eukaryota</taxon>
        <taxon>Fungi</taxon>
        <taxon>Dikarya</taxon>
        <taxon>Basidiomycota</taxon>
        <taxon>Agaricomycotina</taxon>
        <taxon>Agaricomycetes</taxon>
        <taxon>Cantharellales</taxon>
        <taxon>Botryobasidiaceae</taxon>
        <taxon>Botryobasidium</taxon>
    </lineage>
</organism>